<dbReference type="InterPro" id="IPR001989">
    <property type="entry name" value="Radical_activat_CS"/>
</dbReference>
<reference evidence="12 13" key="1">
    <citation type="submission" date="2019-03" db="EMBL/GenBank/DDBJ databases">
        <title>Genomic Encyclopedia of Type Strains, Phase IV (KMG-IV): sequencing the most valuable type-strain genomes for metagenomic binning, comparative biology and taxonomic classification.</title>
        <authorList>
            <person name="Goeker M."/>
        </authorList>
    </citation>
    <scope>NUCLEOTIDE SEQUENCE [LARGE SCALE GENOMIC DNA]</scope>
    <source>
        <strain evidence="12 13">DSM 11170</strain>
    </source>
</reference>
<dbReference type="PANTHER" id="PTHR30352:SF5">
    <property type="entry name" value="PYRUVATE FORMATE-LYASE 1-ACTIVATING ENZYME"/>
    <property type="match status" value="1"/>
</dbReference>
<keyword evidence="13" id="KW-1185">Reference proteome</keyword>
<keyword evidence="8 10" id="KW-0408">Iron</keyword>
<keyword evidence="5 10" id="KW-0949">S-adenosyl-L-methionine</keyword>
<dbReference type="SFLD" id="SFLDG01066">
    <property type="entry name" value="organic_radical-activating_enz"/>
    <property type="match status" value="1"/>
</dbReference>
<dbReference type="GO" id="GO:0051539">
    <property type="term" value="F:4 iron, 4 sulfur cluster binding"/>
    <property type="evidence" value="ECO:0007669"/>
    <property type="project" value="UniProtKB-UniRule"/>
</dbReference>
<dbReference type="InterPro" id="IPR012839">
    <property type="entry name" value="Organic_radical_activase"/>
</dbReference>
<evidence type="ECO:0000256" key="4">
    <source>
        <dbReference type="ARBA" id="ARBA00022485"/>
    </source>
</evidence>
<dbReference type="InterPro" id="IPR034457">
    <property type="entry name" value="Organic_radical-activating"/>
</dbReference>
<dbReference type="AlphaFoldDB" id="A0A4R2S0F2"/>
<dbReference type="InterPro" id="IPR007197">
    <property type="entry name" value="rSAM"/>
</dbReference>
<evidence type="ECO:0000256" key="2">
    <source>
        <dbReference type="ARBA" id="ARBA00009777"/>
    </source>
</evidence>
<dbReference type="InterPro" id="IPR012838">
    <property type="entry name" value="PFL1_activating"/>
</dbReference>
<evidence type="ECO:0000313" key="12">
    <source>
        <dbReference type="EMBL" id="TCP68657.1"/>
    </source>
</evidence>
<name>A0A4R2S0F2_9FIRM</name>
<feature type="domain" description="Radical SAM core" evidence="11">
    <location>
        <begin position="39"/>
        <end position="265"/>
    </location>
</feature>
<dbReference type="RefSeq" id="WP_243116750.1">
    <property type="nucleotide sequence ID" value="NZ_JAOQNU010000002.1"/>
</dbReference>
<organism evidence="12 13">
    <name type="scientific">Heliophilum fasciatum</name>
    <dbReference type="NCBI Taxonomy" id="35700"/>
    <lineage>
        <taxon>Bacteria</taxon>
        <taxon>Bacillati</taxon>
        <taxon>Bacillota</taxon>
        <taxon>Clostridia</taxon>
        <taxon>Eubacteriales</taxon>
        <taxon>Heliobacteriaceae</taxon>
        <taxon>Heliophilum</taxon>
    </lineage>
</organism>
<dbReference type="GO" id="GO:0043365">
    <property type="term" value="F:[formate-C-acetyltransferase]-activating enzyme activity"/>
    <property type="evidence" value="ECO:0007669"/>
    <property type="project" value="UniProtKB-UniRule"/>
</dbReference>
<comment type="subcellular location">
    <subcellularLocation>
        <location evidence="10">Cytoplasm</location>
    </subcellularLocation>
</comment>
<dbReference type="Proteomes" id="UP000294813">
    <property type="component" value="Unassembled WGS sequence"/>
</dbReference>
<keyword evidence="7 10" id="KW-0560">Oxidoreductase</keyword>
<dbReference type="PROSITE" id="PS51918">
    <property type="entry name" value="RADICAL_SAM"/>
    <property type="match status" value="1"/>
</dbReference>
<comment type="similarity">
    <text evidence="2 10">Belongs to the organic radical-activating enzymes family.</text>
</comment>
<protein>
    <recommendedName>
        <fullName evidence="3 10">Pyruvate formate-lyase-activating enzyme</fullName>
        <ecNumber evidence="10">1.97.1.4</ecNumber>
    </recommendedName>
</protein>
<dbReference type="PROSITE" id="PS01087">
    <property type="entry name" value="RADICAL_ACTIVATING"/>
    <property type="match status" value="1"/>
</dbReference>
<dbReference type="GO" id="GO:0016829">
    <property type="term" value="F:lyase activity"/>
    <property type="evidence" value="ECO:0007669"/>
    <property type="project" value="UniProtKB-KW"/>
</dbReference>
<evidence type="ECO:0000256" key="1">
    <source>
        <dbReference type="ARBA" id="ARBA00003141"/>
    </source>
</evidence>
<dbReference type="SUPFAM" id="SSF102114">
    <property type="entry name" value="Radical SAM enzymes"/>
    <property type="match status" value="1"/>
</dbReference>
<dbReference type="Gene3D" id="3.20.20.70">
    <property type="entry name" value="Aldolase class I"/>
    <property type="match status" value="1"/>
</dbReference>
<evidence type="ECO:0000256" key="5">
    <source>
        <dbReference type="ARBA" id="ARBA00022691"/>
    </source>
</evidence>
<evidence type="ECO:0000256" key="8">
    <source>
        <dbReference type="ARBA" id="ARBA00023004"/>
    </source>
</evidence>
<dbReference type="EMBL" id="SLXT01000002">
    <property type="protein sequence ID" value="TCP68657.1"/>
    <property type="molecule type" value="Genomic_DNA"/>
</dbReference>
<evidence type="ECO:0000256" key="7">
    <source>
        <dbReference type="ARBA" id="ARBA00023002"/>
    </source>
</evidence>
<comment type="catalytic activity">
    <reaction evidence="10">
        <text>glycyl-[formate C-acetyltransferase] + reduced [flavodoxin] + S-adenosyl-L-methionine = glycin-2-yl radical-[formate C-acetyltransferase] + semiquinone [flavodoxin] + 5'-deoxyadenosine + L-methionine + H(+)</text>
        <dbReference type="Rhea" id="RHEA:19225"/>
        <dbReference type="Rhea" id="RHEA-COMP:10622"/>
        <dbReference type="Rhea" id="RHEA-COMP:12190"/>
        <dbReference type="Rhea" id="RHEA-COMP:12191"/>
        <dbReference type="Rhea" id="RHEA-COMP:14480"/>
        <dbReference type="ChEBI" id="CHEBI:15378"/>
        <dbReference type="ChEBI" id="CHEBI:17319"/>
        <dbReference type="ChEBI" id="CHEBI:29947"/>
        <dbReference type="ChEBI" id="CHEBI:32722"/>
        <dbReference type="ChEBI" id="CHEBI:57618"/>
        <dbReference type="ChEBI" id="CHEBI:57844"/>
        <dbReference type="ChEBI" id="CHEBI:59789"/>
        <dbReference type="ChEBI" id="CHEBI:140311"/>
        <dbReference type="EC" id="1.97.1.4"/>
    </reaction>
</comment>
<sequence>MMMIDLTDSDGELALAGVPEAQILATKGCVHSVETCGTVDGPGIRYVLFLAGCPLRCAYCHNPDTWSPQAGEIKMVETIMAELRRYRPYFTASGGGITVSGGEPAMQAAFLGALFQRCHAEGIHTCLDTSGYCEPAQAELFLDDTDLVLLDIKQADPDKHKALTGVDNERILAFARMLKDRAIPVWIRYVVVPGSTDAPEDIDQLCRLLVGLGGIIRRVTFLPYHTLGAGKREEMGITNALVGVKPPSETAMAAIRAQARQYGLPVE</sequence>
<evidence type="ECO:0000259" key="11">
    <source>
        <dbReference type="PROSITE" id="PS51918"/>
    </source>
</evidence>
<dbReference type="InterPro" id="IPR058240">
    <property type="entry name" value="rSAM_sf"/>
</dbReference>
<keyword evidence="6 10" id="KW-0479">Metal-binding</keyword>
<evidence type="ECO:0000313" key="13">
    <source>
        <dbReference type="Proteomes" id="UP000294813"/>
    </source>
</evidence>
<proteinExistence type="inferred from homology"/>
<comment type="function">
    <text evidence="1 10">Activation of pyruvate formate-lyase under anaerobic conditions by generation of an organic free radical, using S-adenosylmethionine and reduced flavodoxin as cosubstrates to produce 5'-deoxy-adenosine.</text>
</comment>
<evidence type="ECO:0000256" key="6">
    <source>
        <dbReference type="ARBA" id="ARBA00022723"/>
    </source>
</evidence>
<evidence type="ECO:0000256" key="3">
    <source>
        <dbReference type="ARBA" id="ARBA00021356"/>
    </source>
</evidence>
<keyword evidence="4 10" id="KW-0004">4Fe-4S</keyword>
<dbReference type="Pfam" id="PF04055">
    <property type="entry name" value="Radical_SAM"/>
    <property type="match status" value="1"/>
</dbReference>
<dbReference type="PANTHER" id="PTHR30352">
    <property type="entry name" value="PYRUVATE FORMATE-LYASE-ACTIVATING ENZYME"/>
    <property type="match status" value="1"/>
</dbReference>
<evidence type="ECO:0000256" key="9">
    <source>
        <dbReference type="ARBA" id="ARBA00023014"/>
    </source>
</evidence>
<dbReference type="InterPro" id="IPR013785">
    <property type="entry name" value="Aldolase_TIM"/>
</dbReference>
<dbReference type="GO" id="GO:0005737">
    <property type="term" value="C:cytoplasm"/>
    <property type="evidence" value="ECO:0007669"/>
    <property type="project" value="UniProtKB-SubCell"/>
</dbReference>
<evidence type="ECO:0000256" key="10">
    <source>
        <dbReference type="RuleBase" id="RU362053"/>
    </source>
</evidence>
<dbReference type="CDD" id="cd01335">
    <property type="entry name" value="Radical_SAM"/>
    <property type="match status" value="1"/>
</dbReference>
<dbReference type="NCBIfam" id="TIGR02493">
    <property type="entry name" value="PFLA"/>
    <property type="match status" value="1"/>
</dbReference>
<keyword evidence="12" id="KW-0670">Pyruvate</keyword>
<dbReference type="PIRSF" id="PIRSF000371">
    <property type="entry name" value="PFL_act_enz"/>
    <property type="match status" value="1"/>
</dbReference>
<accession>A0A4R2S0F2</accession>
<gene>
    <name evidence="12" type="ORF">EDD73_10252</name>
</gene>
<keyword evidence="10" id="KW-0963">Cytoplasm</keyword>
<comment type="cofactor">
    <cofactor evidence="10">
        <name>[4Fe-4S] cluster</name>
        <dbReference type="ChEBI" id="CHEBI:49883"/>
    </cofactor>
    <text evidence="10">Binds 1 [4Fe-4S] cluster. The cluster is coordinated with 3 cysteines and an exchangeable S-adenosyl-L-methionine.</text>
</comment>
<comment type="caution">
    <text evidence="12">The sequence shown here is derived from an EMBL/GenBank/DDBJ whole genome shotgun (WGS) entry which is preliminary data.</text>
</comment>
<dbReference type="SFLD" id="SFLDS00029">
    <property type="entry name" value="Radical_SAM"/>
    <property type="match status" value="1"/>
</dbReference>
<dbReference type="GO" id="GO:0046872">
    <property type="term" value="F:metal ion binding"/>
    <property type="evidence" value="ECO:0007669"/>
    <property type="project" value="UniProtKB-UniRule"/>
</dbReference>
<keyword evidence="12" id="KW-0456">Lyase</keyword>
<dbReference type="EC" id="1.97.1.4" evidence="10"/>
<keyword evidence="9 10" id="KW-0411">Iron-sulfur</keyword>